<dbReference type="Proteomes" id="UP000186535">
    <property type="component" value="Unassembled WGS sequence"/>
</dbReference>
<gene>
    <name evidence="1" type="ORF">BJR07_28855</name>
</gene>
<comment type="caution">
    <text evidence="1">The sequence shown here is derived from an EMBL/GenBank/DDBJ whole genome shotgun (WGS) entry which is preliminary data.</text>
</comment>
<evidence type="ECO:0000313" key="1">
    <source>
        <dbReference type="EMBL" id="OKA32261.1"/>
    </source>
</evidence>
<sequence length="81" mass="8805">MVVLVYAVVVVGVDVTTVKEVDVVSVVTVAKDVVVVVDQEFNQQVKLTNFIKTGACIPSPHLLCLSCYIYIAIFRHASAHC</sequence>
<evidence type="ECO:0000313" key="2">
    <source>
        <dbReference type="Proteomes" id="UP000186535"/>
    </source>
</evidence>
<protein>
    <submittedName>
        <fullName evidence="1">Uncharacterized protein</fullName>
    </submittedName>
</protein>
<dbReference type="AlphaFoldDB" id="A0A1J9X4A9"/>
<organism evidence="1 2">
    <name type="scientific">Bacillus cereus</name>
    <dbReference type="NCBI Taxonomy" id="1396"/>
    <lineage>
        <taxon>Bacteria</taxon>
        <taxon>Bacillati</taxon>
        <taxon>Bacillota</taxon>
        <taxon>Bacilli</taxon>
        <taxon>Bacillales</taxon>
        <taxon>Bacillaceae</taxon>
        <taxon>Bacillus</taxon>
        <taxon>Bacillus cereus group</taxon>
    </lineage>
</organism>
<name>A0A1J9X4A9_BACCE</name>
<reference evidence="1 2" key="1">
    <citation type="submission" date="2016-11" db="EMBL/GenBank/DDBJ databases">
        <title>Identification of Bacillus cereus isolated from egg-white.</title>
        <authorList>
            <person name="Soni A."/>
            <person name="Oey I."/>
            <person name="Silcock P."/>
            <person name="Bremer P."/>
        </authorList>
    </citation>
    <scope>NUCLEOTIDE SEQUENCE [LARGE SCALE GENOMIC DNA]</scope>
    <source>
        <strain evidence="1 2">NZAS03</strain>
    </source>
</reference>
<proteinExistence type="predicted"/>
<accession>A0A1J9X4A9</accession>
<dbReference type="EMBL" id="MPON01000023">
    <property type="protein sequence ID" value="OKA32261.1"/>
    <property type="molecule type" value="Genomic_DNA"/>
</dbReference>